<evidence type="ECO:0000313" key="1">
    <source>
        <dbReference type="EMBL" id="KAI9918522.1"/>
    </source>
</evidence>
<comment type="caution">
    <text evidence="1">The sequence shown here is derived from an EMBL/GenBank/DDBJ whole genome shotgun (WGS) entry which is preliminary data.</text>
</comment>
<keyword evidence="2" id="KW-1185">Reference proteome</keyword>
<evidence type="ECO:0000313" key="2">
    <source>
        <dbReference type="Proteomes" id="UP001163321"/>
    </source>
</evidence>
<dbReference type="EMBL" id="CM047591">
    <property type="protein sequence ID" value="KAI9918522.1"/>
    <property type="molecule type" value="Genomic_DNA"/>
</dbReference>
<sequence length="61" mass="7072">MQTLAKPVYFEHRINFRFILTDVVVKATECPVKLLVALHDNRELGSDALINKLYIQTKTQQ</sequence>
<organism evidence="1 2">
    <name type="scientific">Peronosclerospora sorghi</name>
    <dbReference type="NCBI Taxonomy" id="230839"/>
    <lineage>
        <taxon>Eukaryota</taxon>
        <taxon>Sar</taxon>
        <taxon>Stramenopiles</taxon>
        <taxon>Oomycota</taxon>
        <taxon>Peronosporomycetes</taxon>
        <taxon>Peronosporales</taxon>
        <taxon>Peronosporaceae</taxon>
        <taxon>Peronosclerospora</taxon>
    </lineage>
</organism>
<reference evidence="1 2" key="1">
    <citation type="journal article" date="2022" name="bioRxiv">
        <title>The genome of the oomycete Peronosclerospora sorghi, a cosmopolitan pathogen of maize and sorghum, is inflated with dispersed pseudogenes.</title>
        <authorList>
            <person name="Fletcher K."/>
            <person name="Martin F."/>
            <person name="Isakeit T."/>
            <person name="Cavanaugh K."/>
            <person name="Magill C."/>
            <person name="Michelmore R."/>
        </authorList>
    </citation>
    <scope>NUCLEOTIDE SEQUENCE [LARGE SCALE GENOMIC DNA]</scope>
    <source>
        <strain evidence="1">P6</strain>
    </source>
</reference>
<proteinExistence type="predicted"/>
<accession>A0ACC0WJF1</accession>
<name>A0ACC0WJF1_9STRA</name>
<gene>
    <name evidence="1" type="ORF">PsorP6_011626</name>
</gene>
<protein>
    <submittedName>
        <fullName evidence="1">Uncharacterized protein</fullName>
    </submittedName>
</protein>
<dbReference type="Proteomes" id="UP001163321">
    <property type="component" value="Chromosome 12"/>
</dbReference>